<evidence type="ECO:0000259" key="3">
    <source>
        <dbReference type="Pfam" id="PF18879"/>
    </source>
</evidence>
<dbReference type="Pfam" id="PF18879">
    <property type="entry name" value="EspA_EspE"/>
    <property type="match status" value="1"/>
</dbReference>
<feature type="region of interest" description="Disordered" evidence="1">
    <location>
        <begin position="393"/>
        <end position="449"/>
    </location>
</feature>
<keyword evidence="2" id="KW-0812">Transmembrane</keyword>
<evidence type="ECO:0000256" key="2">
    <source>
        <dbReference type="SAM" id="Phobius"/>
    </source>
</evidence>
<dbReference type="Proteomes" id="UP000217736">
    <property type="component" value="Chromosome"/>
</dbReference>
<reference evidence="5" key="1">
    <citation type="submission" date="2017-06" db="EMBL/GenBank/DDBJ databases">
        <title>Complete Genome Sequence of Mycobacterium shigaense.</title>
        <authorList>
            <person name="Fukano H."/>
            <person name="Yoshida M."/>
            <person name="Kazumi Y."/>
            <person name="Ogura Y."/>
            <person name="Mitarai S."/>
            <person name="Hayashi T."/>
            <person name="Hoshino Y."/>
        </authorList>
    </citation>
    <scope>NUCLEOTIDE SEQUENCE [LARGE SCALE GENOMIC DNA]</scope>
    <source>
        <strain evidence="5">UN-152</strain>
    </source>
</reference>
<evidence type="ECO:0000256" key="1">
    <source>
        <dbReference type="SAM" id="MobiDB-lite"/>
    </source>
</evidence>
<feature type="region of interest" description="Disordered" evidence="1">
    <location>
        <begin position="304"/>
        <end position="353"/>
    </location>
</feature>
<dbReference type="InterPro" id="IPR043796">
    <property type="entry name" value="ESX-1_EspA/EspE-like"/>
</dbReference>
<dbReference type="KEGG" id="mshg:MSG_01782"/>
<dbReference type="EMBL" id="AP018164">
    <property type="protein sequence ID" value="BAX91935.1"/>
    <property type="molecule type" value="Genomic_DNA"/>
</dbReference>
<sequence length="449" mass="45236">MSIFASAARCIAGLANLGQQGAGLGLDFSGWSGSDPGAEGYAATATNTAADLGSFGAAIGGKVMSRYIKNMPQDDLIRLEARMGGQKGVNEFTKAASIISWTITTVQLLQLTTGFGTPYDGASLQTGSQQFTSLAEQLKSALPDTGWEGEASEAYAGLDTTLQTVAQKMADLDSQLAALVKNQGEWVTHMQLAFGILNDLLATALIIELILTLAVPAPAGPAVAKAFAITVASLGISAAVGFLGTLLGYSIENGKKADALADSYAQLVAGIVQNDSVAQAKVAVAGQSTVSSFEAVSAGLSGPSAIAGPPTAAPRTDAANDRAAQRVQRDAEVGGADPRGAAAPEYASSSAPTGAMPTLVQAAAMSGQATNLSGRVSRPESLVNQARAQVHQLAQGDPQEENAVPAGEVRTDEGAGTSLAAHGTERAPIGAAPTGAAPADQVGPFQRSA</sequence>
<accession>A0A1Z4EG33</accession>
<dbReference type="AlphaFoldDB" id="A0A1Z4EG33"/>
<dbReference type="RefSeq" id="WP_162899179.1">
    <property type="nucleotide sequence ID" value="NZ_CP022927.1"/>
</dbReference>
<feature type="compositionally biased region" description="Basic and acidic residues" evidence="1">
    <location>
        <begin position="318"/>
        <end position="332"/>
    </location>
</feature>
<keyword evidence="2" id="KW-1133">Transmembrane helix</keyword>
<keyword evidence="5" id="KW-1185">Reference proteome</keyword>
<feature type="domain" description="ESX-1 secretion-associated protein EspA/EspE-like" evidence="3">
    <location>
        <begin position="113"/>
        <end position="189"/>
    </location>
</feature>
<feature type="compositionally biased region" description="Low complexity" evidence="1">
    <location>
        <begin position="341"/>
        <end position="352"/>
    </location>
</feature>
<feature type="compositionally biased region" description="Low complexity" evidence="1">
    <location>
        <begin position="427"/>
        <end position="439"/>
    </location>
</feature>
<protein>
    <recommendedName>
        <fullName evidence="3">ESX-1 secretion-associated protein EspA/EspE-like domain-containing protein</fullName>
    </recommendedName>
</protein>
<organism evidence="4 5">
    <name type="scientific">Mycobacterium shigaense</name>
    <dbReference type="NCBI Taxonomy" id="722731"/>
    <lineage>
        <taxon>Bacteria</taxon>
        <taxon>Bacillati</taxon>
        <taxon>Actinomycetota</taxon>
        <taxon>Actinomycetes</taxon>
        <taxon>Mycobacteriales</taxon>
        <taxon>Mycobacteriaceae</taxon>
        <taxon>Mycobacterium</taxon>
        <taxon>Mycobacterium simiae complex</taxon>
    </lineage>
</organism>
<proteinExistence type="predicted"/>
<evidence type="ECO:0000313" key="5">
    <source>
        <dbReference type="Proteomes" id="UP000217736"/>
    </source>
</evidence>
<gene>
    <name evidence="4" type="ORF">MSG_01782</name>
</gene>
<feature type="transmembrane region" description="Helical" evidence="2">
    <location>
        <begin position="227"/>
        <end position="249"/>
    </location>
</feature>
<feature type="transmembrane region" description="Helical" evidence="2">
    <location>
        <begin position="192"/>
        <end position="215"/>
    </location>
</feature>
<name>A0A1Z4EG33_9MYCO</name>
<keyword evidence="2" id="KW-0472">Membrane</keyword>
<evidence type="ECO:0000313" key="4">
    <source>
        <dbReference type="EMBL" id="BAX91935.1"/>
    </source>
</evidence>